<dbReference type="Proteomes" id="UP000261166">
    <property type="component" value="Unassembled WGS sequence"/>
</dbReference>
<proteinExistence type="predicted"/>
<evidence type="ECO:0000256" key="1">
    <source>
        <dbReference type="SAM" id="Phobius"/>
    </source>
</evidence>
<accession>A0A3E3J1H5</accession>
<gene>
    <name evidence="2" type="ORF">DWY69_06645</name>
</gene>
<keyword evidence="1" id="KW-0472">Membrane</keyword>
<reference evidence="2 3" key="1">
    <citation type="submission" date="2018-08" db="EMBL/GenBank/DDBJ databases">
        <title>A genome reference for cultivated species of the human gut microbiota.</title>
        <authorList>
            <person name="Zou Y."/>
            <person name="Xue W."/>
            <person name="Luo G."/>
        </authorList>
    </citation>
    <scope>NUCLEOTIDE SEQUENCE [LARGE SCALE GENOMIC DNA]</scope>
    <source>
        <strain evidence="2 3">AF26-4BH</strain>
    </source>
</reference>
<dbReference type="EMBL" id="QVLU01000004">
    <property type="protein sequence ID" value="RGE73152.1"/>
    <property type="molecule type" value="Genomic_DNA"/>
</dbReference>
<keyword evidence="1" id="KW-1133">Transmembrane helix</keyword>
<protein>
    <submittedName>
        <fullName evidence="2">Uncharacterized protein</fullName>
    </submittedName>
</protein>
<sequence>MSRYYEESDIFELRKTKAYGSFCRTILTAFILLFFRAVNYGASVFRECRFFIVEIGLGRGLE</sequence>
<organism evidence="2 3">
    <name type="scientific">Eisenbergiella massiliensis</name>
    <dbReference type="NCBI Taxonomy" id="1720294"/>
    <lineage>
        <taxon>Bacteria</taxon>
        <taxon>Bacillati</taxon>
        <taxon>Bacillota</taxon>
        <taxon>Clostridia</taxon>
        <taxon>Lachnospirales</taxon>
        <taxon>Lachnospiraceae</taxon>
        <taxon>Eisenbergiella</taxon>
    </lineage>
</organism>
<feature type="transmembrane region" description="Helical" evidence="1">
    <location>
        <begin position="21"/>
        <end position="42"/>
    </location>
</feature>
<comment type="caution">
    <text evidence="2">The sequence shown here is derived from an EMBL/GenBank/DDBJ whole genome shotgun (WGS) entry which is preliminary data.</text>
</comment>
<evidence type="ECO:0000313" key="2">
    <source>
        <dbReference type="EMBL" id="RGE73152.1"/>
    </source>
</evidence>
<evidence type="ECO:0000313" key="3">
    <source>
        <dbReference type="Proteomes" id="UP000261166"/>
    </source>
</evidence>
<dbReference type="AlphaFoldDB" id="A0A3E3J1H5"/>
<name>A0A3E3J1H5_9FIRM</name>
<keyword evidence="1" id="KW-0812">Transmembrane</keyword>
<dbReference type="RefSeq" id="WP_025488184.1">
    <property type="nucleotide sequence ID" value="NZ_JALETP010000244.1"/>
</dbReference>